<keyword evidence="2" id="KW-1185">Reference proteome</keyword>
<dbReference type="InterPro" id="IPR044855">
    <property type="entry name" value="CoA-Trfase_III_dom3_sf"/>
</dbReference>
<protein>
    <submittedName>
        <fullName evidence="1">Isocaprenoyl-CoA:2-hydroxyisocaproate CoA-transferase HadA</fullName>
    </submittedName>
</protein>
<dbReference type="EMBL" id="BAAACG010000001">
    <property type="protein sequence ID" value="GAA0732045.1"/>
    <property type="molecule type" value="Genomic_DNA"/>
</dbReference>
<dbReference type="Gene3D" id="3.30.1540.10">
    <property type="entry name" value="formyl-coa transferase, domain 3"/>
    <property type="match status" value="1"/>
</dbReference>
<proteinExistence type="predicted"/>
<reference evidence="2" key="1">
    <citation type="journal article" date="2019" name="Int. J. Syst. Evol. Microbiol.">
        <title>The Global Catalogue of Microorganisms (GCM) 10K type strain sequencing project: providing services to taxonomists for standard genome sequencing and annotation.</title>
        <authorList>
            <consortium name="The Broad Institute Genomics Platform"/>
            <consortium name="The Broad Institute Genome Sequencing Center for Infectious Disease"/>
            <person name="Wu L."/>
            <person name="Ma J."/>
        </authorList>
    </citation>
    <scope>NUCLEOTIDE SEQUENCE [LARGE SCALE GENOMIC DNA]</scope>
    <source>
        <strain evidence="2">JCM 1407</strain>
    </source>
</reference>
<accession>A0ABP3UJC1</accession>
<dbReference type="Gene3D" id="3.40.50.10540">
    <property type="entry name" value="Crotonobetainyl-coa:carnitine coa-transferase, domain 1"/>
    <property type="match status" value="1"/>
</dbReference>
<sequence>MKDNEKLLEGVKVVELATFIAAPSCTKALADWGADVVKVEAPFGDSARYAGANFKMPILEEENPLFETVNSNKRSVSINLKSEEGKKVFFKLLDKADVLVTNMRTKALKKLGLCYEQLCEKYPNIIFAQILGYGEKGPDKDKPGFDYTAYYARSGIMGTLMEKDTSPINPAAGFGDHQAGMYLASGVCAALYKKLRTGKGEKVTVSLFHTGVYGMSLMIASSKYGNNWPVSRKAPNSPCLNCYKCKDDKWIQIAIIEYDKYISKLSKMIERPDIADNEKFNTSKAVKNNIAELVSILEEQFKKKTLSEWKEIFTKGDIPFEKVQVWEDVAEDEQAWANDYLYKIQYENGNSGVLVNTPVKFKKMGLPEFNRAPKLGENTEEVLKDLGISNENIKNMKEKKVIK</sequence>
<dbReference type="PANTHER" id="PTHR48228">
    <property type="entry name" value="SUCCINYL-COA--D-CITRAMALATE COA-TRANSFERASE"/>
    <property type="match status" value="1"/>
</dbReference>
<dbReference type="Proteomes" id="UP001501510">
    <property type="component" value="Unassembled WGS sequence"/>
</dbReference>
<dbReference type="PANTHER" id="PTHR48228:SF2">
    <property type="entry name" value="E-CINNAMOYL-COA:R-PHENYLLACTATE COA TRANSFERASE LARGE SUBUNIT"/>
    <property type="match status" value="1"/>
</dbReference>
<dbReference type="RefSeq" id="WP_343757772.1">
    <property type="nucleotide sequence ID" value="NZ_BAAACG010000001.1"/>
</dbReference>
<name>A0ABP3UJC1_9CLOT</name>
<dbReference type="InterPro" id="IPR023606">
    <property type="entry name" value="CoA-Trfase_III_dom_1_sf"/>
</dbReference>
<dbReference type="InterPro" id="IPR003673">
    <property type="entry name" value="CoA-Trfase_fam_III"/>
</dbReference>
<dbReference type="InterPro" id="IPR050509">
    <property type="entry name" value="CoA-transferase_III"/>
</dbReference>
<gene>
    <name evidence="1" type="primary">hadA</name>
    <name evidence="1" type="ORF">GCM10008906_01210</name>
</gene>
<evidence type="ECO:0000313" key="1">
    <source>
        <dbReference type="EMBL" id="GAA0732045.1"/>
    </source>
</evidence>
<evidence type="ECO:0000313" key="2">
    <source>
        <dbReference type="Proteomes" id="UP001501510"/>
    </source>
</evidence>
<comment type="caution">
    <text evidence="1">The sequence shown here is derived from an EMBL/GenBank/DDBJ whole genome shotgun (WGS) entry which is preliminary data.</text>
</comment>
<dbReference type="Pfam" id="PF02515">
    <property type="entry name" value="CoA_transf_3"/>
    <property type="match status" value="1"/>
</dbReference>
<organism evidence="1 2">
    <name type="scientific">Clostridium oceanicum</name>
    <dbReference type="NCBI Taxonomy" id="1543"/>
    <lineage>
        <taxon>Bacteria</taxon>
        <taxon>Bacillati</taxon>
        <taxon>Bacillota</taxon>
        <taxon>Clostridia</taxon>
        <taxon>Eubacteriales</taxon>
        <taxon>Clostridiaceae</taxon>
        <taxon>Clostridium</taxon>
    </lineage>
</organism>
<dbReference type="SUPFAM" id="SSF89796">
    <property type="entry name" value="CoA-transferase family III (CaiB/BaiF)"/>
    <property type="match status" value="1"/>
</dbReference>